<sequence length="226" mass="25153">MPPVVDISLAEKTGDASRVKWGTGSILHFQKQGHLPNRCDGFFLLCFPQLSLRKDRWSHTFLNLANNIEDGKATTRKSRRSVPQVATAQELPREDDDWKVRHAPYLKTLYDVAALVSSLAYVTVRIEYARMQRNLDDRSVCFEEASAVHFYLSPDANGVLQASCNGGFSSSSSWPATLPPEVAALSFPVAGWVTFLREGPRRYVGVTKVNEREKESGIDVPNLAGK</sequence>
<gene>
    <name evidence="1" type="ORF">HPB51_007869</name>
</gene>
<dbReference type="AlphaFoldDB" id="A0A9J6DU42"/>
<organism evidence="1 2">
    <name type="scientific">Rhipicephalus microplus</name>
    <name type="common">Cattle tick</name>
    <name type="synonym">Boophilus microplus</name>
    <dbReference type="NCBI Taxonomy" id="6941"/>
    <lineage>
        <taxon>Eukaryota</taxon>
        <taxon>Metazoa</taxon>
        <taxon>Ecdysozoa</taxon>
        <taxon>Arthropoda</taxon>
        <taxon>Chelicerata</taxon>
        <taxon>Arachnida</taxon>
        <taxon>Acari</taxon>
        <taxon>Parasitiformes</taxon>
        <taxon>Ixodida</taxon>
        <taxon>Ixodoidea</taxon>
        <taxon>Ixodidae</taxon>
        <taxon>Rhipicephalinae</taxon>
        <taxon>Rhipicephalus</taxon>
        <taxon>Boophilus</taxon>
    </lineage>
</organism>
<keyword evidence="2" id="KW-1185">Reference proteome</keyword>
<evidence type="ECO:0000313" key="2">
    <source>
        <dbReference type="Proteomes" id="UP000821866"/>
    </source>
</evidence>
<protein>
    <submittedName>
        <fullName evidence="1">Uncharacterized protein</fullName>
    </submittedName>
</protein>
<comment type="caution">
    <text evidence="1">The sequence shown here is derived from an EMBL/GenBank/DDBJ whole genome shotgun (WGS) entry which is preliminary data.</text>
</comment>
<reference evidence="1" key="2">
    <citation type="submission" date="2021-09" db="EMBL/GenBank/DDBJ databases">
        <authorList>
            <person name="Jia N."/>
            <person name="Wang J."/>
            <person name="Shi W."/>
            <person name="Du L."/>
            <person name="Sun Y."/>
            <person name="Zhan W."/>
            <person name="Jiang J."/>
            <person name="Wang Q."/>
            <person name="Zhang B."/>
            <person name="Ji P."/>
            <person name="Sakyi L.B."/>
            <person name="Cui X."/>
            <person name="Yuan T."/>
            <person name="Jiang B."/>
            <person name="Yang W."/>
            <person name="Lam T.T.-Y."/>
            <person name="Chang Q."/>
            <person name="Ding S."/>
            <person name="Wang X."/>
            <person name="Zhu J."/>
            <person name="Ruan X."/>
            <person name="Zhao L."/>
            <person name="Wei J."/>
            <person name="Que T."/>
            <person name="Du C."/>
            <person name="Cheng J."/>
            <person name="Dai P."/>
            <person name="Han X."/>
            <person name="Huang E."/>
            <person name="Gao Y."/>
            <person name="Liu J."/>
            <person name="Shao H."/>
            <person name="Ye R."/>
            <person name="Li L."/>
            <person name="Wei W."/>
            <person name="Wang X."/>
            <person name="Wang C."/>
            <person name="Huo Q."/>
            <person name="Li W."/>
            <person name="Guo W."/>
            <person name="Chen H."/>
            <person name="Chen S."/>
            <person name="Zhou L."/>
            <person name="Zhou L."/>
            <person name="Ni X."/>
            <person name="Tian J."/>
            <person name="Zhou Y."/>
            <person name="Sheng Y."/>
            <person name="Liu T."/>
            <person name="Pan Y."/>
            <person name="Xia L."/>
            <person name="Li J."/>
            <person name="Zhao F."/>
            <person name="Cao W."/>
        </authorList>
    </citation>
    <scope>NUCLEOTIDE SEQUENCE</scope>
    <source>
        <strain evidence="1">Rmic-2018</strain>
        <tissue evidence="1">Larvae</tissue>
    </source>
</reference>
<evidence type="ECO:0000313" key="1">
    <source>
        <dbReference type="EMBL" id="KAH8025432.1"/>
    </source>
</evidence>
<dbReference type="Proteomes" id="UP000821866">
    <property type="component" value="Unassembled WGS sequence"/>
</dbReference>
<proteinExistence type="predicted"/>
<dbReference type="EMBL" id="JABSTU010000007">
    <property type="protein sequence ID" value="KAH8025432.1"/>
    <property type="molecule type" value="Genomic_DNA"/>
</dbReference>
<accession>A0A9J6DU42</accession>
<reference evidence="1" key="1">
    <citation type="journal article" date="2020" name="Cell">
        <title>Large-Scale Comparative Analyses of Tick Genomes Elucidate Their Genetic Diversity and Vector Capacities.</title>
        <authorList>
            <consortium name="Tick Genome and Microbiome Consortium (TIGMIC)"/>
            <person name="Jia N."/>
            <person name="Wang J."/>
            <person name="Shi W."/>
            <person name="Du L."/>
            <person name="Sun Y."/>
            <person name="Zhan W."/>
            <person name="Jiang J.F."/>
            <person name="Wang Q."/>
            <person name="Zhang B."/>
            <person name="Ji P."/>
            <person name="Bell-Sakyi L."/>
            <person name="Cui X.M."/>
            <person name="Yuan T.T."/>
            <person name="Jiang B.G."/>
            <person name="Yang W.F."/>
            <person name="Lam T.T."/>
            <person name="Chang Q.C."/>
            <person name="Ding S.J."/>
            <person name="Wang X.J."/>
            <person name="Zhu J.G."/>
            <person name="Ruan X.D."/>
            <person name="Zhao L."/>
            <person name="Wei J.T."/>
            <person name="Ye R.Z."/>
            <person name="Que T.C."/>
            <person name="Du C.H."/>
            <person name="Zhou Y.H."/>
            <person name="Cheng J.X."/>
            <person name="Dai P.F."/>
            <person name="Guo W.B."/>
            <person name="Han X.H."/>
            <person name="Huang E.J."/>
            <person name="Li L.F."/>
            <person name="Wei W."/>
            <person name="Gao Y.C."/>
            <person name="Liu J.Z."/>
            <person name="Shao H.Z."/>
            <person name="Wang X."/>
            <person name="Wang C.C."/>
            <person name="Yang T.C."/>
            <person name="Huo Q.B."/>
            <person name="Li W."/>
            <person name="Chen H.Y."/>
            <person name="Chen S.E."/>
            <person name="Zhou L.G."/>
            <person name="Ni X.B."/>
            <person name="Tian J.H."/>
            <person name="Sheng Y."/>
            <person name="Liu T."/>
            <person name="Pan Y.S."/>
            <person name="Xia L.Y."/>
            <person name="Li J."/>
            <person name="Zhao F."/>
            <person name="Cao W.C."/>
        </authorList>
    </citation>
    <scope>NUCLEOTIDE SEQUENCE</scope>
    <source>
        <strain evidence="1">Rmic-2018</strain>
    </source>
</reference>
<name>A0A9J6DU42_RHIMP</name>